<dbReference type="EMBL" id="BLAY01000076">
    <property type="protein sequence ID" value="GET39861.1"/>
    <property type="molecule type" value="Genomic_DNA"/>
</dbReference>
<comment type="caution">
    <text evidence="1">The sequence shown here is derived from an EMBL/GenBank/DDBJ whole genome shotgun (WGS) entry which is preliminary data.</text>
</comment>
<evidence type="ECO:0000313" key="1">
    <source>
        <dbReference type="EMBL" id="GET39861.1"/>
    </source>
</evidence>
<protein>
    <recommendedName>
        <fullName evidence="3">Methylated-DNA--[protein]-cysteine S-methyltransferase</fullName>
    </recommendedName>
</protein>
<organism evidence="1 2">
    <name type="scientific">Microseira wollei NIES-4236</name>
    <dbReference type="NCBI Taxonomy" id="2530354"/>
    <lineage>
        <taxon>Bacteria</taxon>
        <taxon>Bacillati</taxon>
        <taxon>Cyanobacteriota</taxon>
        <taxon>Cyanophyceae</taxon>
        <taxon>Oscillatoriophycideae</taxon>
        <taxon>Aerosakkonematales</taxon>
        <taxon>Aerosakkonemataceae</taxon>
        <taxon>Microseira</taxon>
    </lineage>
</organism>
<accession>A0AAV3XEF6</accession>
<keyword evidence="2" id="KW-1185">Reference proteome</keyword>
<name>A0AAV3XEF6_9CYAN</name>
<sequence>MFHMMSGFSPLIKTQSVTALPCHRVISCPVASVAFGEQRGWGSWGSKGELGEQRGAGGAKGLGEQRGEKTLFRTINYTQLISRGHDITHL</sequence>
<dbReference type="AlphaFoldDB" id="A0AAV3XEF6"/>
<dbReference type="Proteomes" id="UP001050975">
    <property type="component" value="Unassembled WGS sequence"/>
</dbReference>
<evidence type="ECO:0008006" key="3">
    <source>
        <dbReference type="Google" id="ProtNLM"/>
    </source>
</evidence>
<evidence type="ECO:0000313" key="2">
    <source>
        <dbReference type="Proteomes" id="UP001050975"/>
    </source>
</evidence>
<reference evidence="1" key="1">
    <citation type="submission" date="2019-10" db="EMBL/GenBank/DDBJ databases">
        <title>Draft genome sequece of Microseira wollei NIES-4236.</title>
        <authorList>
            <person name="Yamaguchi H."/>
            <person name="Suzuki S."/>
            <person name="Kawachi M."/>
        </authorList>
    </citation>
    <scope>NUCLEOTIDE SEQUENCE</scope>
    <source>
        <strain evidence="1">NIES-4236</strain>
    </source>
</reference>
<proteinExistence type="predicted"/>
<gene>
    <name evidence="1" type="ORF">MiSe_46330</name>
</gene>